<dbReference type="FunFam" id="2.60.40.10:FF:002487">
    <property type="entry name" value="Immunoglobulin heavy variable 13-2"/>
    <property type="match status" value="1"/>
</dbReference>
<evidence type="ECO:0000256" key="1">
    <source>
        <dbReference type="ARBA" id="ARBA00022859"/>
    </source>
</evidence>
<dbReference type="SMART" id="SM00408">
    <property type="entry name" value="IGc2"/>
    <property type="match status" value="4"/>
</dbReference>
<dbReference type="FunFam" id="2.60.40.10:FF:001791">
    <property type="entry name" value="Ig gamma-2B chain C region"/>
    <property type="match status" value="1"/>
</dbReference>
<keyword evidence="3" id="KW-1280">Immunoglobulin</keyword>
<dbReference type="InterPro" id="IPR003598">
    <property type="entry name" value="Ig_sub2"/>
</dbReference>
<feature type="signal peptide" evidence="5">
    <location>
        <begin position="1"/>
        <end position="21"/>
    </location>
</feature>
<dbReference type="SUPFAM" id="SSF48726">
    <property type="entry name" value="Immunoglobulin"/>
    <property type="match status" value="4"/>
</dbReference>
<dbReference type="GO" id="GO:0002250">
    <property type="term" value="P:adaptive immune response"/>
    <property type="evidence" value="ECO:0007669"/>
    <property type="project" value="UniProtKB-KW"/>
</dbReference>
<accession>A0A061I603</accession>
<feature type="domain" description="Ig-like" evidence="6">
    <location>
        <begin position="16"/>
        <end position="117"/>
    </location>
</feature>
<keyword evidence="2" id="KW-1064">Adaptive immunity</keyword>
<dbReference type="InterPro" id="IPR007110">
    <property type="entry name" value="Ig-like_dom"/>
</dbReference>
<dbReference type="AlphaFoldDB" id="A0A061I603"/>
<dbReference type="FunFam" id="2.60.40.10:FF:002253">
    <property type="entry name" value="Ig heavy chain V region 36-60"/>
    <property type="match status" value="1"/>
</dbReference>
<evidence type="ECO:0000313" key="8">
    <source>
        <dbReference type="Proteomes" id="UP000030759"/>
    </source>
</evidence>
<sequence>MDMKSLWVFIFLLMAPSCVLSQVQLQESGPGLLKPSQSLSLTCTVTGYSISSGNWWNWIRQRPGKGLEWMGQIYNDGDTNYNPSLKSRITMTVDTSKNQFSLRLSSVTTEDTAVYYCARGTAMELQCFEPLIPHHSGSLNGQSSCFIVFLQFHEGDEFQRSSEQRSQVEKPKLGLGSHWCAAMALFASSFLLLIVTLKESGPGLLQPSQTLSLTCSFSGFSLSTSNTAVGWIRQPSGKGLEWLANIWWDDDKYYNPSLKSRLTIYKDTSYNRVTLKIASVDTADNATYYCVLSQVQLQESGPGLLKPSQSLSLTCTVTGYSISSGYWWHWICQRPGKRLEWMGRIYNNGNTYYNPSLKSRITMTVDTSKNQFSLTLSSVTTEDTAVYYCARHTVMELQFTEHTGPQHGMELDHHLPGDSSHRRLTSEKRGCSLEDETVGSSVPGVLSQIQLQESGPGLVKPSQSLSLTCSVTGFSITTSVYDWNWIRQFPGNKLEWMGAITYGGGTGYNPSVKSRISITRDTSKNRFFLQLNSVTTEDTATYYCARYTARGLQHEPRQKPPCREALGQQGARSLN</sequence>
<dbReference type="InterPro" id="IPR003599">
    <property type="entry name" value="Ig_sub"/>
</dbReference>
<feature type="domain" description="Ig-like" evidence="6">
    <location>
        <begin position="313"/>
        <end position="389"/>
    </location>
</feature>
<proteinExistence type="predicted"/>
<organism evidence="7 8">
    <name type="scientific">Cricetulus griseus</name>
    <name type="common">Chinese hamster</name>
    <name type="synonym">Cricetulus barabensis griseus</name>
    <dbReference type="NCBI Taxonomy" id="10029"/>
    <lineage>
        <taxon>Eukaryota</taxon>
        <taxon>Metazoa</taxon>
        <taxon>Chordata</taxon>
        <taxon>Craniata</taxon>
        <taxon>Vertebrata</taxon>
        <taxon>Euteleostomi</taxon>
        <taxon>Mammalia</taxon>
        <taxon>Eutheria</taxon>
        <taxon>Euarchontoglires</taxon>
        <taxon>Glires</taxon>
        <taxon>Rodentia</taxon>
        <taxon>Myomorpha</taxon>
        <taxon>Muroidea</taxon>
        <taxon>Cricetidae</taxon>
        <taxon>Cricetinae</taxon>
        <taxon>Cricetulus</taxon>
    </lineage>
</organism>
<dbReference type="Gene3D" id="2.60.40.10">
    <property type="entry name" value="Immunoglobulins"/>
    <property type="match status" value="4"/>
</dbReference>
<dbReference type="SMART" id="SM00406">
    <property type="entry name" value="IGv"/>
    <property type="match status" value="4"/>
</dbReference>
<feature type="domain" description="Ig-like" evidence="6">
    <location>
        <begin position="208"/>
        <end position="312"/>
    </location>
</feature>
<reference evidence="8" key="1">
    <citation type="journal article" date="2013" name="Nat. Biotechnol.">
        <title>Chinese hamster genome sequenced from sorted chromosomes.</title>
        <authorList>
            <person name="Brinkrolf K."/>
            <person name="Rupp O."/>
            <person name="Laux H."/>
            <person name="Kollin F."/>
            <person name="Ernst W."/>
            <person name="Linke B."/>
            <person name="Kofler R."/>
            <person name="Romand S."/>
            <person name="Hesse F."/>
            <person name="Budach W.E."/>
            <person name="Galosy S."/>
            <person name="Muller D."/>
            <person name="Noll T."/>
            <person name="Wienberg J."/>
            <person name="Jostock T."/>
            <person name="Leonard M."/>
            <person name="Grillari J."/>
            <person name="Tauch A."/>
            <person name="Goesmann A."/>
            <person name="Helk B."/>
            <person name="Mott J.E."/>
            <person name="Puhler A."/>
            <person name="Borth N."/>
        </authorList>
    </citation>
    <scope>NUCLEOTIDE SEQUENCE [LARGE SCALE GENOMIC DNA]</scope>
    <source>
        <strain evidence="8">17A/GY</strain>
    </source>
</reference>
<feature type="region of interest" description="Disordered" evidence="4">
    <location>
        <begin position="554"/>
        <end position="575"/>
    </location>
</feature>
<evidence type="ECO:0000256" key="5">
    <source>
        <dbReference type="SAM" id="SignalP"/>
    </source>
</evidence>
<keyword evidence="1" id="KW-0391">Immunity</keyword>
<dbReference type="FunFam" id="2.60.40.10:FF:002426">
    <property type="entry name" value="Immunoglobulin heavy variable V15-2"/>
    <property type="match status" value="1"/>
</dbReference>
<dbReference type="PROSITE" id="PS50835">
    <property type="entry name" value="IG_LIKE"/>
    <property type="match status" value="4"/>
</dbReference>
<gene>
    <name evidence="7" type="ORF">H671_5g14260</name>
</gene>
<name>A0A061I603_CRIGR</name>
<dbReference type="InterPro" id="IPR013783">
    <property type="entry name" value="Ig-like_fold"/>
</dbReference>
<dbReference type="InterPro" id="IPR013106">
    <property type="entry name" value="Ig_V-set"/>
</dbReference>
<evidence type="ECO:0000313" key="7">
    <source>
        <dbReference type="EMBL" id="ERE73394.1"/>
    </source>
</evidence>
<evidence type="ECO:0000256" key="2">
    <source>
        <dbReference type="ARBA" id="ARBA00023130"/>
    </source>
</evidence>
<evidence type="ECO:0000256" key="3">
    <source>
        <dbReference type="ARBA" id="ARBA00043265"/>
    </source>
</evidence>
<evidence type="ECO:0000256" key="4">
    <source>
        <dbReference type="SAM" id="MobiDB-lite"/>
    </source>
</evidence>
<dbReference type="EMBL" id="KE677523">
    <property type="protein sequence ID" value="ERE73394.1"/>
    <property type="molecule type" value="Genomic_DNA"/>
</dbReference>
<dbReference type="SMART" id="SM00409">
    <property type="entry name" value="IG"/>
    <property type="match status" value="4"/>
</dbReference>
<dbReference type="InterPro" id="IPR050199">
    <property type="entry name" value="IgHV"/>
</dbReference>
<feature type="domain" description="Ig-like" evidence="6">
    <location>
        <begin position="443"/>
        <end position="544"/>
    </location>
</feature>
<protein>
    <submittedName>
        <fullName evidence="7">Ig heavy chain V-II region SESS-like protein</fullName>
    </submittedName>
</protein>
<evidence type="ECO:0000259" key="6">
    <source>
        <dbReference type="PROSITE" id="PS50835"/>
    </source>
</evidence>
<dbReference type="PANTHER" id="PTHR23266">
    <property type="entry name" value="IMMUNOGLOBULIN HEAVY CHAIN"/>
    <property type="match status" value="1"/>
</dbReference>
<dbReference type="InterPro" id="IPR036179">
    <property type="entry name" value="Ig-like_dom_sf"/>
</dbReference>
<dbReference type="GO" id="GO:0019814">
    <property type="term" value="C:immunoglobulin complex"/>
    <property type="evidence" value="ECO:0007669"/>
    <property type="project" value="UniProtKB-KW"/>
</dbReference>
<dbReference type="Pfam" id="PF07686">
    <property type="entry name" value="V-set"/>
    <property type="match status" value="4"/>
</dbReference>
<keyword evidence="5" id="KW-0732">Signal</keyword>
<dbReference type="Proteomes" id="UP000030759">
    <property type="component" value="Unassembled WGS sequence"/>
</dbReference>
<feature type="chain" id="PRO_5001604861" evidence="5">
    <location>
        <begin position="22"/>
        <end position="575"/>
    </location>
</feature>
<dbReference type="GO" id="GO:0005576">
    <property type="term" value="C:extracellular region"/>
    <property type="evidence" value="ECO:0007669"/>
    <property type="project" value="UniProtKB-ARBA"/>
</dbReference>